<comment type="subcellular location">
    <subcellularLocation>
        <location evidence="1">Membrane</location>
        <topology evidence="1">Multi-pass membrane protein</topology>
    </subcellularLocation>
</comment>
<evidence type="ECO:0000256" key="3">
    <source>
        <dbReference type="ARBA" id="ARBA00022692"/>
    </source>
</evidence>
<dbReference type="GO" id="GO:0006696">
    <property type="term" value="P:ergosterol biosynthetic process"/>
    <property type="evidence" value="ECO:0007669"/>
    <property type="project" value="TreeGrafter"/>
</dbReference>
<keyword evidence="8" id="KW-1185">Reference proteome</keyword>
<dbReference type="PANTHER" id="PTHR21257:SF52">
    <property type="entry name" value="DELTA(14)-STEROL REDUCTASE TM7SF2"/>
    <property type="match status" value="1"/>
</dbReference>
<dbReference type="RefSeq" id="XP_043136973.1">
    <property type="nucleotide sequence ID" value="XM_043279278.1"/>
</dbReference>
<keyword evidence="4 6" id="KW-1133">Transmembrane helix</keyword>
<keyword evidence="6" id="KW-0560">Oxidoreductase</keyword>
<dbReference type="Pfam" id="PF01222">
    <property type="entry name" value="ERG4_ERG24"/>
    <property type="match status" value="2"/>
</dbReference>
<keyword evidence="6" id="KW-0444">Lipid biosynthesis</keyword>
<dbReference type="Proteomes" id="UP000637239">
    <property type="component" value="Chromosome 4"/>
</dbReference>
<reference evidence="7" key="2">
    <citation type="submission" date="2021-02" db="EMBL/GenBank/DDBJ databases">
        <title>Aspergillus chevalieri M1 genome sequence.</title>
        <authorList>
            <person name="Kadooka C."/>
            <person name="Mori K."/>
            <person name="Futagami T."/>
        </authorList>
    </citation>
    <scope>NUCLEOTIDE SEQUENCE</scope>
    <source>
        <strain evidence="7">M1</strain>
    </source>
</reference>
<dbReference type="EMBL" id="AP024419">
    <property type="protein sequence ID" value="BCR88451.1"/>
    <property type="molecule type" value="Genomic_DNA"/>
</dbReference>
<dbReference type="GeneID" id="66982809"/>
<keyword evidence="3 6" id="KW-0812">Transmembrane</keyword>
<gene>
    <name evidence="7" type="ORF">ACHE_41015A</name>
</gene>
<protein>
    <recommendedName>
        <fullName evidence="6">Delta(14)-sterol reductase</fullName>
    </recommendedName>
    <alternativeName>
        <fullName evidence="6">C-14 sterol reductase</fullName>
    </alternativeName>
    <alternativeName>
        <fullName evidence="6">Sterol C14-reductase</fullName>
    </alternativeName>
</protein>
<evidence type="ECO:0000256" key="4">
    <source>
        <dbReference type="ARBA" id="ARBA00022989"/>
    </source>
</evidence>
<dbReference type="GO" id="GO:0005789">
    <property type="term" value="C:endoplasmic reticulum membrane"/>
    <property type="evidence" value="ECO:0007669"/>
    <property type="project" value="TreeGrafter"/>
</dbReference>
<keyword evidence="6" id="KW-1207">Sterol metabolism</keyword>
<evidence type="ECO:0000256" key="6">
    <source>
        <dbReference type="RuleBase" id="RU369120"/>
    </source>
</evidence>
<keyword evidence="6" id="KW-0752">Steroid biosynthesis</keyword>
<comment type="similarity">
    <text evidence="2 6">Belongs to the ERG4/ERG24 family.</text>
</comment>
<evidence type="ECO:0000313" key="7">
    <source>
        <dbReference type="EMBL" id="BCR88451.1"/>
    </source>
</evidence>
<dbReference type="AlphaFoldDB" id="A0A7R7VPM0"/>
<evidence type="ECO:0000256" key="5">
    <source>
        <dbReference type="ARBA" id="ARBA00023136"/>
    </source>
</evidence>
<keyword evidence="6" id="KW-0443">Lipid metabolism</keyword>
<proteinExistence type="inferred from homology"/>
<evidence type="ECO:0000313" key="8">
    <source>
        <dbReference type="Proteomes" id="UP000637239"/>
    </source>
</evidence>
<keyword evidence="6" id="KW-0753">Steroid metabolism</keyword>
<evidence type="ECO:0000256" key="1">
    <source>
        <dbReference type="ARBA" id="ARBA00004141"/>
    </source>
</evidence>
<evidence type="ECO:0000256" key="2">
    <source>
        <dbReference type="ARBA" id="ARBA00005402"/>
    </source>
</evidence>
<comment type="caution">
    <text evidence="6">Lacks conserved residue(s) required for the propagation of feature annotation.</text>
</comment>
<sequence>MGVRYCIASMFSVDTECPNRDLRELAAGDTTDNVIYDFYIVRELNPRVTLPFFWEIDIKTWCEVCPSLTGWILLDLAFIAQQYRNYSYISDSIVFTTAHPDQDGHYHDGLGFMLSFGDLAWVPFLYSTQCRYPAAYPVHLGWTRIAAVSAIFILGIYIFKAANNQKHTFRTQPNHPAVAKFS</sequence>
<organism evidence="7 8">
    <name type="scientific">Aspergillus chevalieri</name>
    <name type="common">Eurotium chevalieri</name>
    <dbReference type="NCBI Taxonomy" id="182096"/>
    <lineage>
        <taxon>Eukaryota</taxon>
        <taxon>Fungi</taxon>
        <taxon>Dikarya</taxon>
        <taxon>Ascomycota</taxon>
        <taxon>Pezizomycotina</taxon>
        <taxon>Eurotiomycetes</taxon>
        <taxon>Eurotiomycetidae</taxon>
        <taxon>Eurotiales</taxon>
        <taxon>Aspergillaceae</taxon>
        <taxon>Aspergillus</taxon>
        <taxon>Aspergillus subgen. Aspergillus</taxon>
    </lineage>
</organism>
<feature type="transmembrane region" description="Helical" evidence="6">
    <location>
        <begin position="140"/>
        <end position="159"/>
    </location>
</feature>
<name>A0A7R7VPM0_ASPCH</name>
<keyword evidence="5 6" id="KW-0472">Membrane</keyword>
<dbReference type="InterPro" id="IPR001171">
    <property type="entry name" value="ERG24_DHCR-like"/>
</dbReference>
<reference evidence="7" key="1">
    <citation type="submission" date="2021-01" db="EMBL/GenBank/DDBJ databases">
        <authorList>
            <consortium name="Aspergillus chevalieri M1 genome sequencing consortium"/>
            <person name="Kazuki M."/>
            <person name="Futagami T."/>
        </authorList>
    </citation>
    <scope>NUCLEOTIDE SEQUENCE</scope>
    <source>
        <strain evidence="7">M1</strain>
    </source>
</reference>
<dbReference type="KEGG" id="ache:ACHE_41015A"/>
<dbReference type="GO" id="GO:0050613">
    <property type="term" value="F:Delta14-sterol reductase activity"/>
    <property type="evidence" value="ECO:0007669"/>
    <property type="project" value="TreeGrafter"/>
</dbReference>
<keyword evidence="6" id="KW-0756">Sterol biosynthesis</keyword>
<accession>A0A7R7VPM0</accession>
<dbReference type="PANTHER" id="PTHR21257">
    <property type="entry name" value="DELTA(14)-STEROL REDUCTASE"/>
    <property type="match status" value="1"/>
</dbReference>